<proteinExistence type="predicted"/>
<evidence type="ECO:0000313" key="1">
    <source>
        <dbReference type="EMBL" id="RBP37357.1"/>
    </source>
</evidence>
<comment type="caution">
    <text evidence="1">The sequence shown here is derived from an EMBL/GenBank/DDBJ whole genome shotgun (WGS) entry which is preliminary data.</text>
</comment>
<reference evidence="1 2" key="1">
    <citation type="submission" date="2018-06" db="EMBL/GenBank/DDBJ databases">
        <title>Genomic Encyclopedia of Type Strains, Phase IV (KMG-IV): sequencing the most valuable type-strain genomes for metagenomic binning, comparative biology and taxonomic classification.</title>
        <authorList>
            <person name="Goeker M."/>
        </authorList>
    </citation>
    <scope>NUCLEOTIDE SEQUENCE [LARGE SCALE GENOMIC DNA]</scope>
    <source>
        <strain evidence="1 2">DSM 25532</strain>
    </source>
</reference>
<dbReference type="AlphaFoldDB" id="A0A366H5L2"/>
<dbReference type="RefSeq" id="WP_113961582.1">
    <property type="nucleotide sequence ID" value="NZ_QNRR01000014.1"/>
</dbReference>
<dbReference type="Proteomes" id="UP000253426">
    <property type="component" value="Unassembled WGS sequence"/>
</dbReference>
<name>A0A366H5L2_9BACT</name>
<protein>
    <submittedName>
        <fullName evidence="1">Uncharacterized protein</fullName>
    </submittedName>
</protein>
<sequence length="152" mass="16811">MDDLPSIPALIQRTKALAALDLIMSPEWAFRYFSFNCTWAAGEQMASMRDGSGDDWSLVFHKDGWSGLKGLTHESDAWSEGGAELSAALQSVIPPTLRTFASEYYEVEIPLKVVTKIYTLAPITREMVKSLNPAITLKDIQAELRDGIGYPV</sequence>
<organism evidence="1 2">
    <name type="scientific">Roseimicrobium gellanilyticum</name>
    <dbReference type="NCBI Taxonomy" id="748857"/>
    <lineage>
        <taxon>Bacteria</taxon>
        <taxon>Pseudomonadati</taxon>
        <taxon>Verrucomicrobiota</taxon>
        <taxon>Verrucomicrobiia</taxon>
        <taxon>Verrucomicrobiales</taxon>
        <taxon>Verrucomicrobiaceae</taxon>
        <taxon>Roseimicrobium</taxon>
    </lineage>
</organism>
<evidence type="ECO:0000313" key="2">
    <source>
        <dbReference type="Proteomes" id="UP000253426"/>
    </source>
</evidence>
<accession>A0A366H5L2</accession>
<keyword evidence="2" id="KW-1185">Reference proteome</keyword>
<dbReference type="OrthoDB" id="286382at2"/>
<dbReference type="EMBL" id="QNRR01000014">
    <property type="protein sequence ID" value="RBP37357.1"/>
    <property type="molecule type" value="Genomic_DNA"/>
</dbReference>
<gene>
    <name evidence="1" type="ORF">DES53_11495</name>
</gene>